<dbReference type="InterPro" id="IPR001991">
    <property type="entry name" value="Na-dicarboxylate_symporter"/>
</dbReference>
<evidence type="ECO:0000256" key="4">
    <source>
        <dbReference type="ARBA" id="ARBA00022847"/>
    </source>
</evidence>
<sequence length="463" mass="49180">MALSTTPTRSTTPRFWRLLRELWFQVLVAAALGIAVGLIFPSVGNTFAPLNDWFIDLVKMIVVPVVFCVVVTGIASMDNLRKAGRIGLKSLAYFLAFSLLAMLLGLAAGNLFRPGAGMNVDPSTLDTSTLPDVESTHITVTGFISNLVPESLFGALTEGEILSALLVSLAFGIALNMSGERGAPLVSGISALSDVVFRIVGWVMRLAPFGTFGALATVVAQYGATSLQQLGYLILIFFATCLVFIVVVLGLVARAAGVNIFRLMRYLKAELLVALSTCSSEAVLPQLVRRLEHLGAGKPVVGIVVPSGFSFNLDGSAIYLTLASLFLAQAVGIDLSWQQQLVLIGVMMLTSKGTAGIAGGAFIVLASTLTALGTIPLSALALIVGIDRILNEGRVFINVLGNAVATIVIGRWEKDFDMDRARAVLHGTEPHELLPSSDEHEDRETDERDPEHTAGTDLAATRT</sequence>
<protein>
    <submittedName>
        <fullName evidence="9">Cation:dicarboxylate symporter family transporter</fullName>
    </submittedName>
</protein>
<keyword evidence="3 8" id="KW-0812">Transmembrane</keyword>
<evidence type="ECO:0000256" key="2">
    <source>
        <dbReference type="ARBA" id="ARBA00022448"/>
    </source>
</evidence>
<comment type="subcellular location">
    <subcellularLocation>
        <location evidence="1">Membrane</location>
        <topology evidence="1">Multi-pass membrane protein</topology>
    </subcellularLocation>
</comment>
<evidence type="ECO:0000313" key="9">
    <source>
        <dbReference type="EMBL" id="MFC4630137.1"/>
    </source>
</evidence>
<feature type="region of interest" description="Disordered" evidence="7">
    <location>
        <begin position="427"/>
        <end position="463"/>
    </location>
</feature>
<dbReference type="PANTHER" id="PTHR42865">
    <property type="entry name" value="PROTON/GLUTAMATE-ASPARTATE SYMPORTER"/>
    <property type="match status" value="1"/>
</dbReference>
<name>A0ABV9HIN5_9MICO</name>
<dbReference type="Pfam" id="PF00375">
    <property type="entry name" value="SDF"/>
    <property type="match status" value="1"/>
</dbReference>
<feature type="transmembrane region" description="Helical" evidence="8">
    <location>
        <begin position="395"/>
        <end position="412"/>
    </location>
</feature>
<keyword evidence="4" id="KW-0769">Symport</keyword>
<feature type="transmembrane region" description="Helical" evidence="8">
    <location>
        <begin position="317"/>
        <end position="337"/>
    </location>
</feature>
<evidence type="ECO:0000256" key="6">
    <source>
        <dbReference type="ARBA" id="ARBA00023136"/>
    </source>
</evidence>
<dbReference type="InterPro" id="IPR018107">
    <property type="entry name" value="Na-dicarboxylate_symporter_CS"/>
</dbReference>
<reference evidence="10" key="1">
    <citation type="journal article" date="2019" name="Int. J. Syst. Evol. Microbiol.">
        <title>The Global Catalogue of Microorganisms (GCM) 10K type strain sequencing project: providing services to taxonomists for standard genome sequencing and annotation.</title>
        <authorList>
            <consortium name="The Broad Institute Genomics Platform"/>
            <consortium name="The Broad Institute Genome Sequencing Center for Infectious Disease"/>
            <person name="Wu L."/>
            <person name="Ma J."/>
        </authorList>
    </citation>
    <scope>NUCLEOTIDE SEQUENCE [LARGE SCALE GENOMIC DNA]</scope>
    <source>
        <strain evidence="10">CCUG 42722</strain>
    </source>
</reference>
<feature type="transmembrane region" description="Helical" evidence="8">
    <location>
        <begin position="230"/>
        <end position="257"/>
    </location>
</feature>
<evidence type="ECO:0000256" key="7">
    <source>
        <dbReference type="SAM" id="MobiDB-lite"/>
    </source>
</evidence>
<evidence type="ECO:0000256" key="5">
    <source>
        <dbReference type="ARBA" id="ARBA00022989"/>
    </source>
</evidence>
<keyword evidence="2" id="KW-0813">Transport</keyword>
<feature type="transmembrane region" description="Helical" evidence="8">
    <location>
        <begin position="357"/>
        <end position="383"/>
    </location>
</feature>
<comment type="caution">
    <text evidence="9">The sequence shown here is derived from an EMBL/GenBank/DDBJ whole genome shotgun (WGS) entry which is preliminary data.</text>
</comment>
<dbReference type="PRINTS" id="PR00173">
    <property type="entry name" value="EDTRNSPORT"/>
</dbReference>
<feature type="transmembrane region" description="Helical" evidence="8">
    <location>
        <begin position="60"/>
        <end position="80"/>
    </location>
</feature>
<evidence type="ECO:0000256" key="8">
    <source>
        <dbReference type="SAM" id="Phobius"/>
    </source>
</evidence>
<dbReference type="InterPro" id="IPR036458">
    <property type="entry name" value="Na:dicarbo_symporter_sf"/>
</dbReference>
<feature type="transmembrane region" description="Helical" evidence="8">
    <location>
        <begin position="199"/>
        <end position="224"/>
    </location>
</feature>
<gene>
    <name evidence="9" type="ORF">ACFO6V_17950</name>
</gene>
<evidence type="ECO:0000256" key="3">
    <source>
        <dbReference type="ARBA" id="ARBA00022692"/>
    </source>
</evidence>
<keyword evidence="10" id="KW-1185">Reference proteome</keyword>
<organism evidence="9 10">
    <name type="scientific">Promicromonospora alba</name>
    <dbReference type="NCBI Taxonomy" id="1616110"/>
    <lineage>
        <taxon>Bacteria</taxon>
        <taxon>Bacillati</taxon>
        <taxon>Actinomycetota</taxon>
        <taxon>Actinomycetes</taxon>
        <taxon>Micrococcales</taxon>
        <taxon>Promicromonosporaceae</taxon>
        <taxon>Promicromonospora</taxon>
    </lineage>
</organism>
<dbReference type="Proteomes" id="UP001596011">
    <property type="component" value="Unassembled WGS sequence"/>
</dbReference>
<accession>A0ABV9HIN5</accession>
<keyword evidence="6 8" id="KW-0472">Membrane</keyword>
<proteinExistence type="predicted"/>
<evidence type="ECO:0000256" key="1">
    <source>
        <dbReference type="ARBA" id="ARBA00004141"/>
    </source>
</evidence>
<dbReference type="RefSeq" id="WP_377137550.1">
    <property type="nucleotide sequence ID" value="NZ_JBHSFI010000005.1"/>
</dbReference>
<keyword evidence="5 8" id="KW-1133">Transmembrane helix</keyword>
<dbReference type="PANTHER" id="PTHR42865:SF1">
    <property type="entry name" value="AEROBIC C4-DICARBOXYLATE TRANSPORT PROTEIN"/>
    <property type="match status" value="1"/>
</dbReference>
<feature type="compositionally biased region" description="Basic and acidic residues" evidence="7">
    <location>
        <begin position="427"/>
        <end position="454"/>
    </location>
</feature>
<dbReference type="PROSITE" id="PS00714">
    <property type="entry name" value="NA_DICARBOXYL_SYMP_2"/>
    <property type="match status" value="1"/>
</dbReference>
<dbReference type="EMBL" id="JBHSFI010000005">
    <property type="protein sequence ID" value="MFC4630137.1"/>
    <property type="molecule type" value="Genomic_DNA"/>
</dbReference>
<feature type="transmembrane region" description="Helical" evidence="8">
    <location>
        <begin position="21"/>
        <end position="40"/>
    </location>
</feature>
<evidence type="ECO:0000313" key="10">
    <source>
        <dbReference type="Proteomes" id="UP001596011"/>
    </source>
</evidence>
<feature type="transmembrane region" description="Helical" evidence="8">
    <location>
        <begin position="92"/>
        <end position="112"/>
    </location>
</feature>
<dbReference type="Gene3D" id="1.10.3860.10">
    <property type="entry name" value="Sodium:dicarboxylate symporter"/>
    <property type="match status" value="1"/>
</dbReference>
<dbReference type="SUPFAM" id="SSF118215">
    <property type="entry name" value="Proton glutamate symport protein"/>
    <property type="match status" value="1"/>
</dbReference>